<reference evidence="6" key="2">
    <citation type="submission" date="2025-09" db="UniProtKB">
        <authorList>
            <consortium name="Ensembl"/>
        </authorList>
    </citation>
    <scope>IDENTIFICATION</scope>
</reference>
<evidence type="ECO:0000259" key="5">
    <source>
        <dbReference type="PROSITE" id="PS51720"/>
    </source>
</evidence>
<feature type="compositionally biased region" description="Basic and acidic residues" evidence="4">
    <location>
        <begin position="267"/>
        <end position="376"/>
    </location>
</feature>
<dbReference type="CDD" id="cd01852">
    <property type="entry name" value="AIG1"/>
    <property type="match status" value="1"/>
</dbReference>
<evidence type="ECO:0000256" key="4">
    <source>
        <dbReference type="SAM" id="MobiDB-lite"/>
    </source>
</evidence>
<dbReference type="GeneTree" id="ENSGT00940000166743"/>
<reference evidence="6" key="1">
    <citation type="submission" date="2025-08" db="UniProtKB">
        <authorList>
            <consortium name="Ensembl"/>
        </authorList>
    </citation>
    <scope>IDENTIFICATION</scope>
</reference>
<name>A0A8C5BMT4_GADMO</name>
<keyword evidence="7" id="KW-1185">Reference proteome</keyword>
<evidence type="ECO:0000313" key="6">
    <source>
        <dbReference type="Ensembl" id="ENSGMOP00000048437.1"/>
    </source>
</evidence>
<dbReference type="PROSITE" id="PS51720">
    <property type="entry name" value="G_AIG1"/>
    <property type="match status" value="1"/>
</dbReference>
<dbReference type="InterPro" id="IPR045058">
    <property type="entry name" value="GIMA/IAN/Toc"/>
</dbReference>
<evidence type="ECO:0000256" key="3">
    <source>
        <dbReference type="ARBA" id="ARBA00023134"/>
    </source>
</evidence>
<feature type="compositionally biased region" description="Basic and acidic residues" evidence="4">
    <location>
        <begin position="221"/>
        <end position="260"/>
    </location>
</feature>
<dbReference type="SUPFAM" id="SSF52540">
    <property type="entry name" value="P-loop containing nucleoside triphosphate hydrolases"/>
    <property type="match status" value="1"/>
</dbReference>
<keyword evidence="2" id="KW-0547">Nucleotide-binding</keyword>
<dbReference type="Gene3D" id="3.40.50.300">
    <property type="entry name" value="P-loop containing nucleotide triphosphate hydrolases"/>
    <property type="match status" value="1"/>
</dbReference>
<protein>
    <recommendedName>
        <fullName evidence="5">AIG1-type G domain-containing protein</fullName>
    </recommendedName>
</protein>
<feature type="domain" description="AIG1-type G" evidence="5">
    <location>
        <begin position="11"/>
        <end position="207"/>
    </location>
</feature>
<comment type="similarity">
    <text evidence="1">Belongs to the TRAFAC class TrmE-Era-EngA-EngB-Septin-like GTPase superfamily. AIG1/Toc34/Toc159-like paraseptin GTPase family. IAN subfamily.</text>
</comment>
<sequence>PFAHHYSTDKSEKLRLILIGNTGSGKSASGNTILGRKHFLSEFSGSSVTKVEAGSRRKKVLVLDVPGFGDTHLSKMQIFMEISRCVALTAPGPHAFLLVIPLGRFTEEVEKAVSLMAAAFGEKAVQNHTVVLFTRGDDLEEPIEQFLSKAPPSLKALIDRCGGRYHVLNNRAPKDVQQVHELLRKVEQVVEGNGGGCYTNAMYREAEALIRKEEDRVRREEEDRVRMEEEKRVRGEEEDRARREEEDRERREEDRLKREKEDEEKREEDKVKREKDRVRREEEDRVKMEKEVQREEDRVRRKEEDRVRREEEDRVREEEDRVRREKDRVRREEEDRVKREEDLVRRRQEDKDKWEKERVRSEEESRARIEAYKAKREEEPSPNVIEVVLKAVVGTVVGWFTSLFRL</sequence>
<dbReference type="AlphaFoldDB" id="A0A8C5BMT4"/>
<dbReference type="InterPro" id="IPR027417">
    <property type="entry name" value="P-loop_NTPase"/>
</dbReference>
<evidence type="ECO:0000313" key="7">
    <source>
        <dbReference type="Proteomes" id="UP000694546"/>
    </source>
</evidence>
<dbReference type="Ensembl" id="ENSGMOT00000068620.1">
    <property type="protein sequence ID" value="ENSGMOP00000048437.1"/>
    <property type="gene ID" value="ENSGMOG00000033707.1"/>
</dbReference>
<dbReference type="GO" id="GO:0005525">
    <property type="term" value="F:GTP binding"/>
    <property type="evidence" value="ECO:0007669"/>
    <property type="project" value="UniProtKB-KW"/>
</dbReference>
<dbReference type="PANTHER" id="PTHR10903:SF170">
    <property type="entry name" value="GTPASE IMAP FAMILY MEMBER 7"/>
    <property type="match status" value="1"/>
</dbReference>
<dbReference type="InterPro" id="IPR006703">
    <property type="entry name" value="G_AIG1"/>
</dbReference>
<accession>A0A8C5BMT4</accession>
<dbReference type="OMA" id="GYVQEMG"/>
<proteinExistence type="inferred from homology"/>
<keyword evidence="3" id="KW-0342">GTP-binding</keyword>
<organism evidence="6 7">
    <name type="scientific">Gadus morhua</name>
    <name type="common">Atlantic cod</name>
    <dbReference type="NCBI Taxonomy" id="8049"/>
    <lineage>
        <taxon>Eukaryota</taxon>
        <taxon>Metazoa</taxon>
        <taxon>Chordata</taxon>
        <taxon>Craniata</taxon>
        <taxon>Vertebrata</taxon>
        <taxon>Euteleostomi</taxon>
        <taxon>Actinopterygii</taxon>
        <taxon>Neopterygii</taxon>
        <taxon>Teleostei</taxon>
        <taxon>Neoteleostei</taxon>
        <taxon>Acanthomorphata</taxon>
        <taxon>Zeiogadaria</taxon>
        <taxon>Gadariae</taxon>
        <taxon>Gadiformes</taxon>
        <taxon>Gadoidei</taxon>
        <taxon>Gadidae</taxon>
        <taxon>Gadus</taxon>
    </lineage>
</organism>
<evidence type="ECO:0000256" key="2">
    <source>
        <dbReference type="ARBA" id="ARBA00022741"/>
    </source>
</evidence>
<dbReference type="Pfam" id="PF04548">
    <property type="entry name" value="AIG1"/>
    <property type="match status" value="1"/>
</dbReference>
<dbReference type="Proteomes" id="UP000694546">
    <property type="component" value="Chromosome 2"/>
</dbReference>
<feature type="region of interest" description="Disordered" evidence="4">
    <location>
        <begin position="221"/>
        <end position="376"/>
    </location>
</feature>
<dbReference type="FunFam" id="3.40.50.300:FF:000366">
    <property type="entry name" value="GTPase, IMAP family member 2"/>
    <property type="match status" value="1"/>
</dbReference>
<evidence type="ECO:0000256" key="1">
    <source>
        <dbReference type="ARBA" id="ARBA00008535"/>
    </source>
</evidence>
<dbReference type="PANTHER" id="PTHR10903">
    <property type="entry name" value="GTPASE, IMAP FAMILY MEMBER-RELATED"/>
    <property type="match status" value="1"/>
</dbReference>